<dbReference type="EMBL" id="AHHD01000203">
    <property type="protein sequence ID" value="EKG18568.1"/>
    <property type="molecule type" value="Genomic_DNA"/>
</dbReference>
<accession>K2RUY4</accession>
<comment type="caution">
    <text evidence="1">The sequence shown here is derived from an EMBL/GenBank/DDBJ whole genome shotgun (WGS) entry which is preliminary data.</text>
</comment>
<dbReference type="VEuPathDB" id="FungiDB:MPH_04184"/>
<gene>
    <name evidence="1" type="ORF">MPH_04184</name>
</gene>
<reference evidence="1 2" key="1">
    <citation type="journal article" date="2012" name="BMC Genomics">
        <title>Tools to kill: Genome of one of the most destructive plant pathogenic fungi Macrophomina phaseolina.</title>
        <authorList>
            <person name="Islam M.S."/>
            <person name="Haque M.S."/>
            <person name="Islam M.M."/>
            <person name="Emdad E.M."/>
            <person name="Halim A."/>
            <person name="Hossen Q.M.M."/>
            <person name="Hossain M.Z."/>
            <person name="Ahmed B."/>
            <person name="Rahim S."/>
            <person name="Rahman M.S."/>
            <person name="Alam M.M."/>
            <person name="Hou S."/>
            <person name="Wan X."/>
            <person name="Saito J.A."/>
            <person name="Alam M."/>
        </authorList>
    </citation>
    <scope>NUCLEOTIDE SEQUENCE [LARGE SCALE GENOMIC DNA]</scope>
    <source>
        <strain evidence="1 2">MS6</strain>
    </source>
</reference>
<proteinExistence type="predicted"/>
<dbReference type="Proteomes" id="UP000007129">
    <property type="component" value="Unassembled WGS sequence"/>
</dbReference>
<protein>
    <submittedName>
        <fullName evidence="1">Uncharacterized protein</fullName>
    </submittedName>
</protein>
<dbReference type="InParanoid" id="K2RUY4"/>
<evidence type="ECO:0000313" key="1">
    <source>
        <dbReference type="EMBL" id="EKG18568.1"/>
    </source>
</evidence>
<dbReference type="AlphaFoldDB" id="K2RUY4"/>
<name>K2RUY4_MACPH</name>
<dbReference type="HOGENOM" id="CLU_1845477_0_0_1"/>
<sequence>MALMRKHDGIAGYGFRRQYPGGEQSTAFSPINSVLGIIHLFWDEIARYCDEMPDTFEMMSKPANMDKMLCGFKCANPDDGLGAWWFLARLAEGDGDEGRLVWVLSHRRIFDWPPEPYDSVVHWLTDQPTENSWLGELYN</sequence>
<evidence type="ECO:0000313" key="2">
    <source>
        <dbReference type="Proteomes" id="UP000007129"/>
    </source>
</evidence>
<organism evidence="1 2">
    <name type="scientific">Macrophomina phaseolina (strain MS6)</name>
    <name type="common">Charcoal rot fungus</name>
    <dbReference type="NCBI Taxonomy" id="1126212"/>
    <lineage>
        <taxon>Eukaryota</taxon>
        <taxon>Fungi</taxon>
        <taxon>Dikarya</taxon>
        <taxon>Ascomycota</taxon>
        <taxon>Pezizomycotina</taxon>
        <taxon>Dothideomycetes</taxon>
        <taxon>Dothideomycetes incertae sedis</taxon>
        <taxon>Botryosphaeriales</taxon>
        <taxon>Botryosphaeriaceae</taxon>
        <taxon>Macrophomina</taxon>
    </lineage>
</organism>